<keyword evidence="3" id="KW-0949">S-adenosyl-L-methionine</keyword>
<evidence type="ECO:0000256" key="4">
    <source>
        <dbReference type="PIRSR" id="PIRSR005739-1"/>
    </source>
</evidence>
<sequence>QMGEMAALNQFMEWKIFDLIADHGSISYYELAQKIQADESLVSRIGRILVSTGHLVQPRPGHVAHSNLSHIFKSESPPGNLFRTMFDHGLRGFTHWQDYFVEYKNREPLDVTHNPLTFSWGYPAKTIWEVVDMEPERARVFSMDMKAMASLTSIYGGPADVYDFGWIGDAALDHQGPVFVDVGGSLGETLKSILEFVPGIPRARSFLQDRPEVINESRRFLMTSCNQTQRPASNPPVFPVRHLTEIGALVYFLRRVLHDWSDESCVTILSLIAAAMPRDNPRARVLIMDQIVSDPASSLSAATDLIMLNIGGKERTAEEFKAVVERAGLKIVHIHRGWCCRVCSGVNLWVFIGTIHRDCSQ</sequence>
<dbReference type="InterPro" id="IPR016461">
    <property type="entry name" value="COMT-like"/>
</dbReference>
<protein>
    <submittedName>
        <fullName evidence="7">O-methyltransferase-domain-containing protein</fullName>
    </submittedName>
</protein>
<name>A0A9P8VJC2_9PEZI</name>
<dbReference type="InterPro" id="IPR012967">
    <property type="entry name" value="COMT_dimerisation"/>
</dbReference>
<comment type="caution">
    <text evidence="7">The sequence shown here is derived from an EMBL/GenBank/DDBJ whole genome shotgun (WGS) entry which is preliminary data.</text>
</comment>
<dbReference type="InterPro" id="IPR036388">
    <property type="entry name" value="WH-like_DNA-bd_sf"/>
</dbReference>
<dbReference type="InterPro" id="IPR001077">
    <property type="entry name" value="COMT_C"/>
</dbReference>
<dbReference type="PANTHER" id="PTHR43712:SF16">
    <property type="entry name" value="O-METHYLTRANSFERASE ELCB"/>
    <property type="match status" value="1"/>
</dbReference>
<evidence type="ECO:0000259" key="6">
    <source>
        <dbReference type="Pfam" id="PF08100"/>
    </source>
</evidence>
<gene>
    <name evidence="7" type="ORF">F5X68DRAFT_129518</name>
</gene>
<dbReference type="PANTHER" id="PTHR43712">
    <property type="entry name" value="PUTATIVE (AFU_ORTHOLOGUE AFUA_4G14580)-RELATED"/>
    <property type="match status" value="1"/>
</dbReference>
<evidence type="ECO:0000256" key="2">
    <source>
        <dbReference type="ARBA" id="ARBA00022679"/>
    </source>
</evidence>
<dbReference type="Gene3D" id="1.10.10.10">
    <property type="entry name" value="Winged helix-like DNA-binding domain superfamily/Winged helix DNA-binding domain"/>
    <property type="match status" value="1"/>
</dbReference>
<feature type="active site" description="Proton acceptor" evidence="4">
    <location>
        <position position="258"/>
    </location>
</feature>
<dbReference type="GO" id="GO:0008171">
    <property type="term" value="F:O-methyltransferase activity"/>
    <property type="evidence" value="ECO:0007669"/>
    <property type="project" value="InterPro"/>
</dbReference>
<feature type="domain" description="O-methyltransferase dimerisation" evidence="6">
    <location>
        <begin position="7"/>
        <end position="71"/>
    </location>
</feature>
<keyword evidence="1" id="KW-0489">Methyltransferase</keyword>
<evidence type="ECO:0000313" key="7">
    <source>
        <dbReference type="EMBL" id="KAH6692734.1"/>
    </source>
</evidence>
<evidence type="ECO:0000259" key="5">
    <source>
        <dbReference type="Pfam" id="PF00891"/>
    </source>
</evidence>
<evidence type="ECO:0000256" key="3">
    <source>
        <dbReference type="ARBA" id="ARBA00022691"/>
    </source>
</evidence>
<dbReference type="SUPFAM" id="SSF53335">
    <property type="entry name" value="S-adenosyl-L-methionine-dependent methyltransferases"/>
    <property type="match status" value="1"/>
</dbReference>
<dbReference type="PIRSF" id="PIRSF005739">
    <property type="entry name" value="O-mtase"/>
    <property type="match status" value="1"/>
</dbReference>
<feature type="non-terminal residue" evidence="7">
    <location>
        <position position="361"/>
    </location>
</feature>
<dbReference type="OrthoDB" id="1535081at2759"/>
<dbReference type="InterPro" id="IPR029063">
    <property type="entry name" value="SAM-dependent_MTases_sf"/>
</dbReference>
<dbReference type="Gene3D" id="3.40.50.150">
    <property type="entry name" value="Vaccinia Virus protein VP39"/>
    <property type="match status" value="1"/>
</dbReference>
<reference evidence="7" key="1">
    <citation type="journal article" date="2021" name="Nat. Commun.">
        <title>Genetic determinants of endophytism in the Arabidopsis root mycobiome.</title>
        <authorList>
            <person name="Mesny F."/>
            <person name="Miyauchi S."/>
            <person name="Thiergart T."/>
            <person name="Pickel B."/>
            <person name="Atanasova L."/>
            <person name="Karlsson M."/>
            <person name="Huettel B."/>
            <person name="Barry K.W."/>
            <person name="Haridas S."/>
            <person name="Chen C."/>
            <person name="Bauer D."/>
            <person name="Andreopoulos W."/>
            <person name="Pangilinan J."/>
            <person name="LaButti K."/>
            <person name="Riley R."/>
            <person name="Lipzen A."/>
            <person name="Clum A."/>
            <person name="Drula E."/>
            <person name="Henrissat B."/>
            <person name="Kohler A."/>
            <person name="Grigoriev I.V."/>
            <person name="Martin F.M."/>
            <person name="Hacquard S."/>
        </authorList>
    </citation>
    <scope>NUCLEOTIDE SEQUENCE</scope>
    <source>
        <strain evidence="7">MPI-SDFR-AT-0117</strain>
    </source>
</reference>
<dbReference type="Pfam" id="PF00891">
    <property type="entry name" value="Methyltransf_2"/>
    <property type="match status" value="1"/>
</dbReference>
<dbReference type="GO" id="GO:0032259">
    <property type="term" value="P:methylation"/>
    <property type="evidence" value="ECO:0007669"/>
    <property type="project" value="UniProtKB-KW"/>
</dbReference>
<feature type="domain" description="O-methyltransferase C-terminal" evidence="5">
    <location>
        <begin position="177"/>
        <end position="329"/>
    </location>
</feature>
<dbReference type="SUPFAM" id="SSF46785">
    <property type="entry name" value="Winged helix' DNA-binding domain"/>
    <property type="match status" value="1"/>
</dbReference>
<organism evidence="7 8">
    <name type="scientific">Plectosphaerella plurivora</name>
    <dbReference type="NCBI Taxonomy" id="936078"/>
    <lineage>
        <taxon>Eukaryota</taxon>
        <taxon>Fungi</taxon>
        <taxon>Dikarya</taxon>
        <taxon>Ascomycota</taxon>
        <taxon>Pezizomycotina</taxon>
        <taxon>Sordariomycetes</taxon>
        <taxon>Hypocreomycetidae</taxon>
        <taxon>Glomerellales</taxon>
        <taxon>Plectosphaerellaceae</taxon>
        <taxon>Plectosphaerella</taxon>
    </lineage>
</organism>
<evidence type="ECO:0000256" key="1">
    <source>
        <dbReference type="ARBA" id="ARBA00022603"/>
    </source>
</evidence>
<keyword evidence="8" id="KW-1185">Reference proteome</keyword>
<dbReference type="EMBL" id="JAGSXJ010000004">
    <property type="protein sequence ID" value="KAH6692734.1"/>
    <property type="molecule type" value="Genomic_DNA"/>
</dbReference>
<evidence type="ECO:0000313" key="8">
    <source>
        <dbReference type="Proteomes" id="UP000770015"/>
    </source>
</evidence>
<dbReference type="Pfam" id="PF08100">
    <property type="entry name" value="Dimerisation"/>
    <property type="match status" value="1"/>
</dbReference>
<accession>A0A9P8VJC2</accession>
<keyword evidence="2" id="KW-0808">Transferase</keyword>
<dbReference type="AlphaFoldDB" id="A0A9P8VJC2"/>
<dbReference type="Proteomes" id="UP000770015">
    <property type="component" value="Unassembled WGS sequence"/>
</dbReference>
<proteinExistence type="predicted"/>
<dbReference type="PROSITE" id="PS51683">
    <property type="entry name" value="SAM_OMT_II"/>
    <property type="match status" value="1"/>
</dbReference>
<dbReference type="InterPro" id="IPR036390">
    <property type="entry name" value="WH_DNA-bd_sf"/>
</dbReference>